<dbReference type="InterPro" id="IPR000515">
    <property type="entry name" value="MetI-like"/>
</dbReference>
<dbReference type="Pfam" id="PF00528">
    <property type="entry name" value="BPD_transp_1"/>
    <property type="match status" value="1"/>
</dbReference>
<evidence type="ECO:0000256" key="5">
    <source>
        <dbReference type="ARBA" id="ARBA00022989"/>
    </source>
</evidence>
<feature type="transmembrane region" description="Helical" evidence="7">
    <location>
        <begin position="179"/>
        <end position="201"/>
    </location>
</feature>
<dbReference type="PANTHER" id="PTHR43744:SF8">
    <property type="entry name" value="SN-GLYCEROL-3-PHOSPHATE TRANSPORT SYSTEM PERMEASE PROTEIN UGPE"/>
    <property type="match status" value="1"/>
</dbReference>
<dbReference type="CDD" id="cd06261">
    <property type="entry name" value="TM_PBP2"/>
    <property type="match status" value="1"/>
</dbReference>
<keyword evidence="2 7" id="KW-0813">Transport</keyword>
<organism evidence="9 10">
    <name type="scientific">Paenibacillus endophyticus</name>
    <dbReference type="NCBI Taxonomy" id="1294268"/>
    <lineage>
        <taxon>Bacteria</taxon>
        <taxon>Bacillati</taxon>
        <taxon>Bacillota</taxon>
        <taxon>Bacilli</taxon>
        <taxon>Bacillales</taxon>
        <taxon>Paenibacillaceae</taxon>
        <taxon>Paenibacillus</taxon>
    </lineage>
</organism>
<dbReference type="AlphaFoldDB" id="A0A7W5GDJ4"/>
<keyword evidence="5 7" id="KW-1133">Transmembrane helix</keyword>
<feature type="transmembrane region" description="Helical" evidence="7">
    <location>
        <begin position="207"/>
        <end position="230"/>
    </location>
</feature>
<evidence type="ECO:0000256" key="2">
    <source>
        <dbReference type="ARBA" id="ARBA00022448"/>
    </source>
</evidence>
<proteinExistence type="inferred from homology"/>
<keyword evidence="3" id="KW-1003">Cell membrane</keyword>
<name>A0A7W5GDJ4_9BACL</name>
<comment type="subcellular location">
    <subcellularLocation>
        <location evidence="1 7">Cell membrane</location>
        <topology evidence="1 7">Multi-pass membrane protein</topology>
    </subcellularLocation>
</comment>
<sequence length="273" mass="30636">MATKRLFSSLRHLSVWVVSLIMLVPLLLILLNSFKTQGEAASMNFKWPSQWVFSNYTVVIESGKLLQSFGNSMLYSVVSVVLGIVLCAMAAYVLSRKKTRINRFLYLFVVLGITMPVNHIALIKVMQTFNLMNTQIGLSLLYTALQIPFSVFLIYGFVSTVPRELDEAGVIDGCGSNTLFFRIIFPLLLPVVVTVMLLNFLASWNEFIFPLYYLNSSSLWPMTLAVYNFFGRYETAWNLVSADIVLTSLPVILIYLLGQKYIVSGMTAGSVKG</sequence>
<accession>A0A7W5GDJ4</accession>
<dbReference type="Gene3D" id="1.10.3720.10">
    <property type="entry name" value="MetI-like"/>
    <property type="match status" value="1"/>
</dbReference>
<evidence type="ECO:0000313" key="10">
    <source>
        <dbReference type="Proteomes" id="UP000518605"/>
    </source>
</evidence>
<keyword evidence="6 7" id="KW-0472">Membrane</keyword>
<evidence type="ECO:0000313" key="9">
    <source>
        <dbReference type="EMBL" id="MBB3155127.1"/>
    </source>
</evidence>
<evidence type="ECO:0000259" key="8">
    <source>
        <dbReference type="PROSITE" id="PS50928"/>
    </source>
</evidence>
<keyword evidence="10" id="KW-1185">Reference proteome</keyword>
<evidence type="ECO:0000256" key="4">
    <source>
        <dbReference type="ARBA" id="ARBA00022692"/>
    </source>
</evidence>
<feature type="transmembrane region" description="Helical" evidence="7">
    <location>
        <begin position="73"/>
        <end position="92"/>
    </location>
</feature>
<keyword evidence="4 7" id="KW-0812">Transmembrane</keyword>
<dbReference type="InterPro" id="IPR035906">
    <property type="entry name" value="MetI-like_sf"/>
</dbReference>
<feature type="transmembrane region" description="Helical" evidence="7">
    <location>
        <begin position="135"/>
        <end position="158"/>
    </location>
</feature>
<dbReference type="GO" id="GO:0055085">
    <property type="term" value="P:transmembrane transport"/>
    <property type="evidence" value="ECO:0007669"/>
    <property type="project" value="InterPro"/>
</dbReference>
<comment type="similarity">
    <text evidence="7">Belongs to the binding-protein-dependent transport system permease family.</text>
</comment>
<dbReference type="Proteomes" id="UP000518605">
    <property type="component" value="Unassembled WGS sequence"/>
</dbReference>
<evidence type="ECO:0000256" key="1">
    <source>
        <dbReference type="ARBA" id="ARBA00004651"/>
    </source>
</evidence>
<dbReference type="RefSeq" id="WP_183569531.1">
    <property type="nucleotide sequence ID" value="NZ_CBCSLB010000020.1"/>
</dbReference>
<feature type="transmembrane region" description="Helical" evidence="7">
    <location>
        <begin position="237"/>
        <end position="257"/>
    </location>
</feature>
<protein>
    <submittedName>
        <fullName evidence="9">Raffinose/stachyose/melibiose transport system permease protein</fullName>
    </submittedName>
</protein>
<evidence type="ECO:0000256" key="6">
    <source>
        <dbReference type="ARBA" id="ARBA00023136"/>
    </source>
</evidence>
<dbReference type="GO" id="GO:0005886">
    <property type="term" value="C:plasma membrane"/>
    <property type="evidence" value="ECO:0007669"/>
    <property type="project" value="UniProtKB-SubCell"/>
</dbReference>
<reference evidence="9 10" key="1">
    <citation type="submission" date="2020-08" db="EMBL/GenBank/DDBJ databases">
        <title>Genomic Encyclopedia of Type Strains, Phase III (KMG-III): the genomes of soil and plant-associated and newly described type strains.</title>
        <authorList>
            <person name="Whitman W."/>
        </authorList>
    </citation>
    <scope>NUCLEOTIDE SEQUENCE [LARGE SCALE GENOMIC DNA]</scope>
    <source>
        <strain evidence="9 10">CECT 8234</strain>
    </source>
</reference>
<dbReference type="PROSITE" id="PS50928">
    <property type="entry name" value="ABC_TM1"/>
    <property type="match status" value="1"/>
</dbReference>
<dbReference type="SUPFAM" id="SSF161098">
    <property type="entry name" value="MetI-like"/>
    <property type="match status" value="1"/>
</dbReference>
<comment type="caution">
    <text evidence="9">The sequence shown here is derived from an EMBL/GenBank/DDBJ whole genome shotgun (WGS) entry which is preliminary data.</text>
</comment>
<dbReference type="PANTHER" id="PTHR43744">
    <property type="entry name" value="ABC TRANSPORTER PERMEASE PROTEIN MG189-RELATED-RELATED"/>
    <property type="match status" value="1"/>
</dbReference>
<gene>
    <name evidence="9" type="ORF">FHS16_005234</name>
</gene>
<feature type="transmembrane region" description="Helical" evidence="7">
    <location>
        <begin position="104"/>
        <end position="123"/>
    </location>
</feature>
<feature type="transmembrane region" description="Helical" evidence="7">
    <location>
        <begin position="12"/>
        <end position="34"/>
    </location>
</feature>
<evidence type="ECO:0000256" key="3">
    <source>
        <dbReference type="ARBA" id="ARBA00022475"/>
    </source>
</evidence>
<feature type="domain" description="ABC transmembrane type-1" evidence="8">
    <location>
        <begin position="69"/>
        <end position="258"/>
    </location>
</feature>
<evidence type="ECO:0000256" key="7">
    <source>
        <dbReference type="RuleBase" id="RU363032"/>
    </source>
</evidence>
<dbReference type="EMBL" id="JACHXW010000021">
    <property type="protein sequence ID" value="MBB3155127.1"/>
    <property type="molecule type" value="Genomic_DNA"/>
</dbReference>